<reference evidence="2 3" key="1">
    <citation type="submission" date="2016-03" db="EMBL/GenBank/DDBJ databases">
        <title>Genome sequence of Nesiotobacter sp. nov., a moderately halophilic alphaproteobacterium isolated from the Yellow Sea, China.</title>
        <authorList>
            <person name="Zhang G."/>
            <person name="Zhang R."/>
        </authorList>
    </citation>
    <scope>NUCLEOTIDE SEQUENCE [LARGE SCALE GENOMIC DNA]</scope>
    <source>
        <strain evidence="2 3">WB1-6</strain>
    </source>
</reference>
<dbReference type="RefSeq" id="WP_028480821.1">
    <property type="nucleotide sequence ID" value="NZ_LVVZ01000019.1"/>
</dbReference>
<keyword evidence="3" id="KW-1185">Reference proteome</keyword>
<dbReference type="EMBL" id="LVVZ01000019">
    <property type="protein sequence ID" value="OKL43635.1"/>
    <property type="molecule type" value="Genomic_DNA"/>
</dbReference>
<organism evidence="2 3">
    <name type="scientific">Pseudovibrio exalbescens</name>
    <dbReference type="NCBI Taxonomy" id="197461"/>
    <lineage>
        <taxon>Bacteria</taxon>
        <taxon>Pseudomonadati</taxon>
        <taxon>Pseudomonadota</taxon>
        <taxon>Alphaproteobacteria</taxon>
        <taxon>Hyphomicrobiales</taxon>
        <taxon>Stappiaceae</taxon>
        <taxon>Pseudovibrio</taxon>
    </lineage>
</organism>
<keyword evidence="1" id="KW-0472">Membrane</keyword>
<sequence>MPGSLRRLIGMITLVTFVVVYCFVAMVIGDMTMSGRHWGIQLIFFAIVGLIWTIPAGFIIKWMYKNPQR</sequence>
<accession>A0A1U7JG07</accession>
<evidence type="ECO:0000256" key="1">
    <source>
        <dbReference type="SAM" id="Phobius"/>
    </source>
</evidence>
<proteinExistence type="predicted"/>
<name>A0A1U7JG07_9HYPH</name>
<dbReference type="Pfam" id="PF11003">
    <property type="entry name" value="DUF2842"/>
    <property type="match status" value="1"/>
</dbReference>
<evidence type="ECO:0000313" key="2">
    <source>
        <dbReference type="EMBL" id="OKL43635.1"/>
    </source>
</evidence>
<feature type="transmembrane region" description="Helical" evidence="1">
    <location>
        <begin position="40"/>
        <end position="64"/>
    </location>
</feature>
<keyword evidence="1" id="KW-0812">Transmembrane</keyword>
<dbReference type="Proteomes" id="UP000185783">
    <property type="component" value="Unassembled WGS sequence"/>
</dbReference>
<feature type="transmembrane region" description="Helical" evidence="1">
    <location>
        <begin position="7"/>
        <end position="28"/>
    </location>
</feature>
<comment type="caution">
    <text evidence="2">The sequence shown here is derived from an EMBL/GenBank/DDBJ whole genome shotgun (WGS) entry which is preliminary data.</text>
</comment>
<dbReference type="AlphaFoldDB" id="A0A1U7JG07"/>
<protein>
    <recommendedName>
        <fullName evidence="4">DUF2842 domain-containing protein</fullName>
    </recommendedName>
</protein>
<gene>
    <name evidence="2" type="ORF">A3843_13515</name>
</gene>
<evidence type="ECO:0000313" key="3">
    <source>
        <dbReference type="Proteomes" id="UP000185783"/>
    </source>
</evidence>
<dbReference type="InterPro" id="IPR021265">
    <property type="entry name" value="DUF2842"/>
</dbReference>
<evidence type="ECO:0008006" key="4">
    <source>
        <dbReference type="Google" id="ProtNLM"/>
    </source>
</evidence>
<keyword evidence="1" id="KW-1133">Transmembrane helix</keyword>
<dbReference type="OrthoDB" id="7510023at2"/>